<organism evidence="1 2">
    <name type="scientific">Gossypium raimondii</name>
    <name type="common">Peruvian cotton</name>
    <name type="synonym">Gossypium klotzschianum subsp. raimondii</name>
    <dbReference type="NCBI Taxonomy" id="29730"/>
    <lineage>
        <taxon>Eukaryota</taxon>
        <taxon>Viridiplantae</taxon>
        <taxon>Streptophyta</taxon>
        <taxon>Embryophyta</taxon>
        <taxon>Tracheophyta</taxon>
        <taxon>Spermatophyta</taxon>
        <taxon>Magnoliopsida</taxon>
        <taxon>eudicotyledons</taxon>
        <taxon>Gunneridae</taxon>
        <taxon>Pentapetalae</taxon>
        <taxon>rosids</taxon>
        <taxon>malvids</taxon>
        <taxon>Malvales</taxon>
        <taxon>Malvaceae</taxon>
        <taxon>Malvoideae</taxon>
        <taxon>Gossypium</taxon>
    </lineage>
</organism>
<sequence length="77" mass="8663">MPSCTSCGVWSSHRRAFICGSSSFGGHSLSAFQKSYKPPKRPLTKKEIDELCDEWVLESLIPPITQNMLSEHPVLER</sequence>
<evidence type="ECO:0000313" key="2">
    <source>
        <dbReference type="Proteomes" id="UP000032304"/>
    </source>
</evidence>
<dbReference type="Proteomes" id="UP000032304">
    <property type="component" value="Chromosome 2"/>
</dbReference>
<name>A0A0D2R2Y0_GOSRA</name>
<keyword evidence="2" id="KW-1185">Reference proteome</keyword>
<dbReference type="EMBL" id="CM001741">
    <property type="protein sequence ID" value="KJB13715.1"/>
    <property type="molecule type" value="Genomic_DNA"/>
</dbReference>
<dbReference type="STRING" id="29730.A0A0D2R2Y0"/>
<gene>
    <name evidence="1" type="ORF">B456_002G090800</name>
</gene>
<protein>
    <submittedName>
        <fullName evidence="1">Uncharacterized protein</fullName>
    </submittedName>
</protein>
<dbReference type="eggNOG" id="KOG1358">
    <property type="taxonomic scope" value="Eukaryota"/>
</dbReference>
<dbReference type="AlphaFoldDB" id="A0A0D2R2Y0"/>
<accession>A0A0D2R2Y0</accession>
<evidence type="ECO:0000313" key="1">
    <source>
        <dbReference type="EMBL" id="KJB13715.1"/>
    </source>
</evidence>
<dbReference type="Gramene" id="KJB13715">
    <property type="protein sequence ID" value="KJB13715"/>
    <property type="gene ID" value="B456_002G090800"/>
</dbReference>
<proteinExistence type="predicted"/>
<reference evidence="1 2" key="1">
    <citation type="journal article" date="2012" name="Nature">
        <title>Repeated polyploidization of Gossypium genomes and the evolution of spinnable cotton fibres.</title>
        <authorList>
            <person name="Paterson A.H."/>
            <person name="Wendel J.F."/>
            <person name="Gundlach H."/>
            <person name="Guo H."/>
            <person name="Jenkins J."/>
            <person name="Jin D."/>
            <person name="Llewellyn D."/>
            <person name="Showmaker K.C."/>
            <person name="Shu S."/>
            <person name="Udall J."/>
            <person name="Yoo M.J."/>
            <person name="Byers R."/>
            <person name="Chen W."/>
            <person name="Doron-Faigenboim A."/>
            <person name="Duke M.V."/>
            <person name="Gong L."/>
            <person name="Grimwood J."/>
            <person name="Grover C."/>
            <person name="Grupp K."/>
            <person name="Hu G."/>
            <person name="Lee T.H."/>
            <person name="Li J."/>
            <person name="Lin L."/>
            <person name="Liu T."/>
            <person name="Marler B.S."/>
            <person name="Page J.T."/>
            <person name="Roberts A.W."/>
            <person name="Romanel E."/>
            <person name="Sanders W.S."/>
            <person name="Szadkowski E."/>
            <person name="Tan X."/>
            <person name="Tang H."/>
            <person name="Xu C."/>
            <person name="Wang J."/>
            <person name="Wang Z."/>
            <person name="Zhang D."/>
            <person name="Zhang L."/>
            <person name="Ashrafi H."/>
            <person name="Bedon F."/>
            <person name="Bowers J.E."/>
            <person name="Brubaker C.L."/>
            <person name="Chee P.W."/>
            <person name="Das S."/>
            <person name="Gingle A.R."/>
            <person name="Haigler C.H."/>
            <person name="Harker D."/>
            <person name="Hoffmann L.V."/>
            <person name="Hovav R."/>
            <person name="Jones D.C."/>
            <person name="Lemke C."/>
            <person name="Mansoor S."/>
            <person name="ur Rahman M."/>
            <person name="Rainville L.N."/>
            <person name="Rambani A."/>
            <person name="Reddy U.K."/>
            <person name="Rong J.K."/>
            <person name="Saranga Y."/>
            <person name="Scheffler B.E."/>
            <person name="Scheffler J.A."/>
            <person name="Stelly D.M."/>
            <person name="Triplett B.A."/>
            <person name="Van Deynze A."/>
            <person name="Vaslin M.F."/>
            <person name="Waghmare V.N."/>
            <person name="Walford S.A."/>
            <person name="Wright R.J."/>
            <person name="Zaki E.A."/>
            <person name="Zhang T."/>
            <person name="Dennis E.S."/>
            <person name="Mayer K.F."/>
            <person name="Peterson D.G."/>
            <person name="Rokhsar D.S."/>
            <person name="Wang X."/>
            <person name="Schmutz J."/>
        </authorList>
    </citation>
    <scope>NUCLEOTIDE SEQUENCE [LARGE SCALE GENOMIC DNA]</scope>
</reference>